<gene>
    <name evidence="2" type="ORF">AArcS_1849</name>
</gene>
<feature type="compositionally biased region" description="Basic and acidic residues" evidence="1">
    <location>
        <begin position="47"/>
        <end position="59"/>
    </location>
</feature>
<dbReference type="AlphaFoldDB" id="A0A897MSP5"/>
<evidence type="ECO:0000313" key="2">
    <source>
        <dbReference type="EMBL" id="QSG03058.1"/>
    </source>
</evidence>
<dbReference type="Proteomes" id="UP000663586">
    <property type="component" value="Chromosome"/>
</dbReference>
<name>A0A897MSP5_9EURY</name>
<reference evidence="2" key="1">
    <citation type="submission" date="2020-11" db="EMBL/GenBank/DDBJ databases">
        <title>Carbohydrate-dependent, anaerobic sulfur respiration: A novel catabolism in halophilic archaea.</title>
        <authorList>
            <person name="Sorokin D.Y."/>
            <person name="Messina E."/>
            <person name="Smedile F."/>
            <person name="La Cono V."/>
            <person name="Hallsworth J.E."/>
            <person name="Yakimov M.M."/>
        </authorList>
    </citation>
    <scope>NUCLEOTIDE SEQUENCE</scope>
    <source>
        <strain evidence="2">AArc-S</strain>
    </source>
</reference>
<sequence>MDRRKGRQSSAKVERPLRGRKVIRGGLGRAVRPCSQPALWSLAGTEPRTRPDRPVRAPEADVETSSLGGHGSRRPPAGASRRDSPAAVRQARKRAANRWTMVARGVAGRRRQPGFPGRERRATPGVRSFISYSSAKR</sequence>
<dbReference type="KEGG" id="hara:AArcS_1849"/>
<feature type="region of interest" description="Disordered" evidence="1">
    <location>
        <begin position="1"/>
        <end position="137"/>
    </location>
</feature>
<protein>
    <submittedName>
        <fullName evidence="2">Uncharacterized protein</fullName>
    </submittedName>
</protein>
<organism evidence="2 3">
    <name type="scientific">Natranaeroarchaeum sulfidigenes</name>
    <dbReference type="NCBI Taxonomy" id="2784880"/>
    <lineage>
        <taxon>Archaea</taxon>
        <taxon>Methanobacteriati</taxon>
        <taxon>Methanobacteriota</taxon>
        <taxon>Stenosarchaea group</taxon>
        <taxon>Halobacteria</taxon>
        <taxon>Halobacteriales</taxon>
        <taxon>Natronoarchaeaceae</taxon>
        <taxon>Natranaeroarchaeum</taxon>
    </lineage>
</organism>
<dbReference type="EMBL" id="CP064786">
    <property type="protein sequence ID" value="QSG03058.1"/>
    <property type="molecule type" value="Genomic_DNA"/>
</dbReference>
<evidence type="ECO:0000256" key="1">
    <source>
        <dbReference type="SAM" id="MobiDB-lite"/>
    </source>
</evidence>
<proteinExistence type="predicted"/>
<keyword evidence="3" id="KW-1185">Reference proteome</keyword>
<evidence type="ECO:0000313" key="3">
    <source>
        <dbReference type="Proteomes" id="UP000663586"/>
    </source>
</evidence>
<accession>A0A897MSP5</accession>